<dbReference type="InterPro" id="IPR003423">
    <property type="entry name" value="OMP_efflux"/>
</dbReference>
<dbReference type="PANTHER" id="PTHR30203:SF23">
    <property type="entry name" value="OUTER MEMBRANE EFFLUX PROTEIN"/>
    <property type="match status" value="1"/>
</dbReference>
<accession>A0A1K1T1C0</accession>
<dbReference type="AlphaFoldDB" id="A0A1K1T1C0"/>
<protein>
    <submittedName>
        <fullName evidence="2">Outer membrane protein, cobalt-zinc-cadmium efflux system</fullName>
    </submittedName>
</protein>
<dbReference type="PANTHER" id="PTHR30203">
    <property type="entry name" value="OUTER MEMBRANE CATION EFFLUX PROTEIN"/>
    <property type="match status" value="1"/>
</dbReference>
<dbReference type="EMBL" id="FPIZ01000049">
    <property type="protein sequence ID" value="SFW90433.1"/>
    <property type="molecule type" value="Genomic_DNA"/>
</dbReference>
<gene>
    <name evidence="2" type="ORF">SAMN05661012_06612</name>
</gene>
<dbReference type="Proteomes" id="UP000183788">
    <property type="component" value="Unassembled WGS sequence"/>
</dbReference>
<dbReference type="Gene3D" id="1.20.1600.10">
    <property type="entry name" value="Outer membrane efflux proteins (OEP)"/>
    <property type="match status" value="1"/>
</dbReference>
<dbReference type="STRING" id="1004.SAMN05661012_06612"/>
<sequence length="414" mass="47768">MFLTTCLLKGFIAQAQSEDTLRITLPLLEDRFVKSNLQLLVQRYNIDRTIAGEITAKMFANPNFTFTNGLYSKTRDTNALTQQTYGVSQLIQTAGKRNKNIQLAKISTENAWNEFYDLMRTLRYGLRSAFYSLYFKQQSLILYNEEISALKKTLAAFQQIYQKGNMSKKEVLRVQSLLYSLQSEKTALELQTNDLEVELRTLGQFHGNIYLQARTLDIPFKNIQLQRTNYPQLLDSAVANRHDLKIVKANITYAATNLKLQNAMKYPDINFSLNYDKKAGYGLGYISGGVAFELPFFKRNQGNIRLARVQLEQNKTQLNVEQNKLENEVSGSYKELLKLDGLYHSIDSTFTSDFSEIIQGAHENFEKRNIGLLEFMDLYDSYKIHVLQMNDLMYQRINALEKINFVTGTEIFHP</sequence>
<dbReference type="SUPFAM" id="SSF56954">
    <property type="entry name" value="Outer membrane efflux proteins (OEP)"/>
    <property type="match status" value="1"/>
</dbReference>
<evidence type="ECO:0000256" key="1">
    <source>
        <dbReference type="ARBA" id="ARBA00007613"/>
    </source>
</evidence>
<name>A0A1K1T1C0_9BACT</name>
<reference evidence="2 3" key="1">
    <citation type="submission" date="2016-11" db="EMBL/GenBank/DDBJ databases">
        <authorList>
            <person name="Jaros S."/>
            <person name="Januszkiewicz K."/>
            <person name="Wedrychowicz H."/>
        </authorList>
    </citation>
    <scope>NUCLEOTIDE SEQUENCE [LARGE SCALE GENOMIC DNA]</scope>
    <source>
        <strain evidence="2 3">DSM 784</strain>
    </source>
</reference>
<dbReference type="Pfam" id="PF02321">
    <property type="entry name" value="OEP"/>
    <property type="match status" value="2"/>
</dbReference>
<evidence type="ECO:0000313" key="3">
    <source>
        <dbReference type="Proteomes" id="UP000183788"/>
    </source>
</evidence>
<comment type="similarity">
    <text evidence="1">Belongs to the outer membrane factor (OMF) (TC 1.B.17) family.</text>
</comment>
<proteinExistence type="inferred from homology"/>
<organism evidence="2 3">
    <name type="scientific">Chitinophaga sancti</name>
    <dbReference type="NCBI Taxonomy" id="1004"/>
    <lineage>
        <taxon>Bacteria</taxon>
        <taxon>Pseudomonadati</taxon>
        <taxon>Bacteroidota</taxon>
        <taxon>Chitinophagia</taxon>
        <taxon>Chitinophagales</taxon>
        <taxon>Chitinophagaceae</taxon>
        <taxon>Chitinophaga</taxon>
    </lineage>
</organism>
<dbReference type="GO" id="GO:0015562">
    <property type="term" value="F:efflux transmembrane transporter activity"/>
    <property type="evidence" value="ECO:0007669"/>
    <property type="project" value="InterPro"/>
</dbReference>
<dbReference type="InterPro" id="IPR010131">
    <property type="entry name" value="MdtP/NodT-like"/>
</dbReference>
<evidence type="ECO:0000313" key="2">
    <source>
        <dbReference type="EMBL" id="SFW90433.1"/>
    </source>
</evidence>